<dbReference type="Pfam" id="PF00487">
    <property type="entry name" value="FA_desaturase"/>
    <property type="match status" value="1"/>
</dbReference>
<dbReference type="GO" id="GO:0005789">
    <property type="term" value="C:endoplasmic reticulum membrane"/>
    <property type="evidence" value="ECO:0007669"/>
    <property type="project" value="UniProtKB-SubCell"/>
</dbReference>
<sequence>MGNVGAEAEEGVMAKDFFWSYTDEPHASRRKQILAKYPQIRDLFGPDPLAFVKIACVVSLQLWTATILHDSGWLKILMVAYFFGSFLNHNLFLAIHELSHNLAFSTPVYNRWLGIFANLPIGVPMSVTFQKYHLEHHRFQGVDGIDMDIPSHTEGHVVTNILAKSIWVVLQLFFYAFRPLFLNPKPRDFGSYLILSTFVGGGMHPMAGHFISEHYVFNPHQETYSYYGPLNLMTWSVGYHNEHHDFPRIPGNKLHKVKEIAPEYYDDISSYKSWSQVIYMYIMDRTVGPYSRMKRKASKSSTTTKKDE</sequence>
<dbReference type="PANTHER" id="PTHR12879:SF8">
    <property type="entry name" value="SPHINGOLIPID DELTA(4)-DESATURASE DES1"/>
    <property type="match status" value="1"/>
</dbReference>
<feature type="transmembrane region" description="Helical" evidence="9">
    <location>
        <begin position="189"/>
        <end position="211"/>
    </location>
</feature>
<comment type="caution">
    <text evidence="11">The sequence shown here is derived from an EMBL/GenBank/DDBJ whole genome shotgun (WGS) entry which is preliminary data.</text>
</comment>
<evidence type="ECO:0000259" key="10">
    <source>
        <dbReference type="SMART" id="SM01269"/>
    </source>
</evidence>
<dbReference type="AlphaFoldDB" id="A0AAP0ED39"/>
<reference evidence="11 12" key="1">
    <citation type="submission" date="2024-01" db="EMBL/GenBank/DDBJ databases">
        <title>Genome assemblies of Stephania.</title>
        <authorList>
            <person name="Yang L."/>
        </authorList>
    </citation>
    <scope>NUCLEOTIDE SEQUENCE [LARGE SCALE GENOMIC DNA]</scope>
    <source>
        <strain evidence="11">JXDWG</strain>
        <tissue evidence="11">Leaf</tissue>
    </source>
</reference>
<name>A0AAP0ED39_9MAGN</name>
<evidence type="ECO:0000256" key="3">
    <source>
        <dbReference type="ARBA" id="ARBA00022692"/>
    </source>
</evidence>
<dbReference type="InterPro" id="IPR011388">
    <property type="entry name" value="DES1/DES2"/>
</dbReference>
<evidence type="ECO:0000256" key="4">
    <source>
        <dbReference type="ARBA" id="ARBA00022989"/>
    </source>
</evidence>
<evidence type="ECO:0000256" key="5">
    <source>
        <dbReference type="ARBA" id="ARBA00023002"/>
    </source>
</evidence>
<evidence type="ECO:0000256" key="8">
    <source>
        <dbReference type="PIRNR" id="PIRNR017228"/>
    </source>
</evidence>
<comment type="subcellular location">
    <subcellularLocation>
        <location evidence="8">Endoplasmic reticulum membrane</location>
    </subcellularLocation>
    <subcellularLocation>
        <location evidence="1">Membrane</location>
        <topology evidence="1">Multi-pass membrane protein</topology>
    </subcellularLocation>
</comment>
<evidence type="ECO:0000256" key="7">
    <source>
        <dbReference type="ARBA" id="ARBA00023136"/>
    </source>
</evidence>
<keyword evidence="5 8" id="KW-0560">Oxidoreductase</keyword>
<feature type="transmembrane region" description="Helical" evidence="9">
    <location>
        <begin position="108"/>
        <end position="129"/>
    </location>
</feature>
<keyword evidence="12" id="KW-1185">Reference proteome</keyword>
<keyword evidence="8" id="KW-0256">Endoplasmic reticulum</keyword>
<dbReference type="GO" id="GO:0042284">
    <property type="term" value="F:sphingolipid delta-4 desaturase activity"/>
    <property type="evidence" value="ECO:0007669"/>
    <property type="project" value="UniProtKB-UniRule"/>
</dbReference>
<dbReference type="PIRSF" id="PIRSF017228">
    <property type="entry name" value="Sphnglp_dlt4_des"/>
    <property type="match status" value="1"/>
</dbReference>
<evidence type="ECO:0000256" key="9">
    <source>
        <dbReference type="SAM" id="Phobius"/>
    </source>
</evidence>
<evidence type="ECO:0000313" key="11">
    <source>
        <dbReference type="EMBL" id="KAK9089317.1"/>
    </source>
</evidence>
<dbReference type="CDD" id="cd03508">
    <property type="entry name" value="Delta4-sphingolipid-FADS-like"/>
    <property type="match status" value="1"/>
</dbReference>
<dbReference type="InterPro" id="IPR013866">
    <property type="entry name" value="Sphingolipid_d4-desaturase_N"/>
</dbReference>
<dbReference type="SMART" id="SM01269">
    <property type="entry name" value="Lipid_DES"/>
    <property type="match status" value="1"/>
</dbReference>
<keyword evidence="7 8" id="KW-0472">Membrane</keyword>
<evidence type="ECO:0000256" key="6">
    <source>
        <dbReference type="ARBA" id="ARBA00023098"/>
    </source>
</evidence>
<evidence type="ECO:0000256" key="2">
    <source>
        <dbReference type="ARBA" id="ARBA00006146"/>
    </source>
</evidence>
<dbReference type="Proteomes" id="UP001419268">
    <property type="component" value="Unassembled WGS sequence"/>
</dbReference>
<gene>
    <name evidence="11" type="ORF">Scep_028399</name>
</gene>
<dbReference type="EC" id="1.14.19.17" evidence="8"/>
<keyword evidence="6 8" id="KW-0443">Lipid metabolism</keyword>
<dbReference type="PANTHER" id="PTHR12879">
    <property type="entry name" value="SPHINGOLIPID DELTA 4 DESATURASE/C-4 HYDROXYLASE PROTEIN DES2"/>
    <property type="match status" value="1"/>
</dbReference>
<accession>A0AAP0ED39</accession>
<comment type="similarity">
    <text evidence="2 8">Belongs to the fatty acid desaturase type 1 family. DEGS subfamily.</text>
</comment>
<evidence type="ECO:0000256" key="1">
    <source>
        <dbReference type="ARBA" id="ARBA00004141"/>
    </source>
</evidence>
<protein>
    <recommendedName>
        <fullName evidence="8">Sphingolipid delta(4)-desaturase DES1-like</fullName>
        <ecNumber evidence="8">1.14.19.17</ecNumber>
    </recommendedName>
</protein>
<dbReference type="Pfam" id="PF08557">
    <property type="entry name" value="Lipid_DES"/>
    <property type="match status" value="1"/>
</dbReference>
<dbReference type="InterPro" id="IPR005804">
    <property type="entry name" value="FA_desaturase_dom"/>
</dbReference>
<feature type="transmembrane region" description="Helical" evidence="9">
    <location>
        <begin position="157"/>
        <end position="177"/>
    </location>
</feature>
<organism evidence="11 12">
    <name type="scientific">Stephania cephalantha</name>
    <dbReference type="NCBI Taxonomy" id="152367"/>
    <lineage>
        <taxon>Eukaryota</taxon>
        <taxon>Viridiplantae</taxon>
        <taxon>Streptophyta</taxon>
        <taxon>Embryophyta</taxon>
        <taxon>Tracheophyta</taxon>
        <taxon>Spermatophyta</taxon>
        <taxon>Magnoliopsida</taxon>
        <taxon>Ranunculales</taxon>
        <taxon>Menispermaceae</taxon>
        <taxon>Menispermoideae</taxon>
        <taxon>Cissampelideae</taxon>
        <taxon>Stephania</taxon>
    </lineage>
</organism>
<evidence type="ECO:0000313" key="12">
    <source>
        <dbReference type="Proteomes" id="UP001419268"/>
    </source>
</evidence>
<dbReference type="GO" id="GO:0046513">
    <property type="term" value="P:ceramide biosynthetic process"/>
    <property type="evidence" value="ECO:0007669"/>
    <property type="project" value="TreeGrafter"/>
</dbReference>
<comment type="function">
    <text evidence="8">Sphingolipid-delta-4-desaturase required for the biosynthesis of delta-4-unsaturated sphingolipids and derivatives.</text>
</comment>
<proteinExistence type="inferred from homology"/>
<keyword evidence="3 9" id="KW-0812">Transmembrane</keyword>
<dbReference type="EMBL" id="JBBNAG010000012">
    <property type="protein sequence ID" value="KAK9089317.1"/>
    <property type="molecule type" value="Genomic_DNA"/>
</dbReference>
<feature type="domain" description="Sphingolipid delta4-desaturase N-terminal" evidence="10">
    <location>
        <begin position="12"/>
        <end position="50"/>
    </location>
</feature>
<feature type="transmembrane region" description="Helical" evidence="9">
    <location>
        <begin position="76"/>
        <end position="96"/>
    </location>
</feature>
<keyword evidence="4 9" id="KW-1133">Transmembrane helix</keyword>
<comment type="catalytic activity">
    <reaction evidence="8">
        <text>an N-acylsphinganine + 2 Fe(II)-[cytochrome b5] + O2 + 2 H(+) = an N-acylsphing-4-enine + 2 Fe(III)-[cytochrome b5] + 2 H2O</text>
        <dbReference type="Rhea" id="RHEA:46544"/>
        <dbReference type="Rhea" id="RHEA-COMP:10438"/>
        <dbReference type="Rhea" id="RHEA-COMP:10439"/>
        <dbReference type="ChEBI" id="CHEBI:15377"/>
        <dbReference type="ChEBI" id="CHEBI:15378"/>
        <dbReference type="ChEBI" id="CHEBI:15379"/>
        <dbReference type="ChEBI" id="CHEBI:29033"/>
        <dbReference type="ChEBI" id="CHEBI:29034"/>
        <dbReference type="ChEBI" id="CHEBI:31488"/>
        <dbReference type="ChEBI" id="CHEBI:52639"/>
        <dbReference type="EC" id="1.14.19.17"/>
    </reaction>
</comment>